<dbReference type="STRING" id="5539.A0A3E2H1Q2"/>
<sequence length="294" mass="30392">MRFNTASSLTALSWLAMSQLAVSQEVHGEGDEGTIMGPVAFLWPENRAWSAAYDNIAPCGSSSSIDNRTIFPLSQGSVALSIADDAYNVAFYIAYNNNPTTQSVFEQQIVSNVTEVDPGHQCYKIGGIPDTVTAGTNATIQLEYSAKYATENNGRNETFYACADITFVNDADFTLQVPCFNVTASDFVAGVATTSSVPAATAQPTSPAATAGTASDNNSQASSSSSGGGGLSAGAKAGIAVGTILGSFAIVGALAFALLRKRKSTTSDQEAMAQAAKRMPETSSLASAETGARR</sequence>
<evidence type="ECO:0000256" key="7">
    <source>
        <dbReference type="ARBA" id="ARBA00023288"/>
    </source>
</evidence>
<keyword evidence="9" id="KW-0812">Transmembrane</keyword>
<feature type="non-terminal residue" evidence="12">
    <location>
        <position position="1"/>
    </location>
</feature>
<evidence type="ECO:0000313" key="12">
    <source>
        <dbReference type="EMBL" id="RFU27261.1"/>
    </source>
</evidence>
<dbReference type="InterPro" id="IPR046530">
    <property type="entry name" value="BIM1-like_dom"/>
</dbReference>
<name>A0A3E2H1Q2_SCYLI</name>
<keyword evidence="3" id="KW-0336">GPI-anchor</keyword>
<evidence type="ECO:0000256" key="2">
    <source>
        <dbReference type="ARBA" id="ARBA00022475"/>
    </source>
</evidence>
<keyword evidence="13" id="KW-1185">Reference proteome</keyword>
<dbReference type="EMBL" id="NCSJ02000214">
    <property type="protein sequence ID" value="RFU27261.1"/>
    <property type="molecule type" value="Genomic_DNA"/>
</dbReference>
<evidence type="ECO:0000256" key="10">
    <source>
        <dbReference type="SAM" id="SignalP"/>
    </source>
</evidence>
<dbReference type="AlphaFoldDB" id="A0A3E2H1Q2"/>
<feature type="chain" id="PRO_5017757043" description="Copper acquisition factor BIM1-like domain-containing protein" evidence="10">
    <location>
        <begin position="24"/>
        <end position="294"/>
    </location>
</feature>
<keyword evidence="7" id="KW-0449">Lipoprotein</keyword>
<evidence type="ECO:0000256" key="8">
    <source>
        <dbReference type="SAM" id="MobiDB-lite"/>
    </source>
</evidence>
<keyword evidence="4 10" id="KW-0732">Signal</keyword>
<organism evidence="12 13">
    <name type="scientific">Scytalidium lignicola</name>
    <name type="common">Hyphomycete</name>
    <dbReference type="NCBI Taxonomy" id="5539"/>
    <lineage>
        <taxon>Eukaryota</taxon>
        <taxon>Fungi</taxon>
        <taxon>Dikarya</taxon>
        <taxon>Ascomycota</taxon>
        <taxon>Pezizomycotina</taxon>
        <taxon>Leotiomycetes</taxon>
        <taxon>Leotiomycetes incertae sedis</taxon>
        <taxon>Scytalidium</taxon>
    </lineage>
</organism>
<feature type="non-terminal residue" evidence="12">
    <location>
        <position position="294"/>
    </location>
</feature>
<feature type="transmembrane region" description="Helical" evidence="9">
    <location>
        <begin position="239"/>
        <end position="259"/>
    </location>
</feature>
<feature type="region of interest" description="Disordered" evidence="8">
    <location>
        <begin position="267"/>
        <end position="294"/>
    </location>
</feature>
<evidence type="ECO:0000256" key="9">
    <source>
        <dbReference type="SAM" id="Phobius"/>
    </source>
</evidence>
<comment type="caution">
    <text evidence="12">The sequence shown here is derived from an EMBL/GenBank/DDBJ whole genome shotgun (WGS) entry which is preliminary data.</text>
</comment>
<feature type="signal peptide" evidence="10">
    <location>
        <begin position="1"/>
        <end position="23"/>
    </location>
</feature>
<dbReference type="GO" id="GO:0098552">
    <property type="term" value="C:side of membrane"/>
    <property type="evidence" value="ECO:0007669"/>
    <property type="project" value="UniProtKB-KW"/>
</dbReference>
<evidence type="ECO:0000256" key="4">
    <source>
        <dbReference type="ARBA" id="ARBA00022729"/>
    </source>
</evidence>
<reference evidence="12 13" key="1">
    <citation type="submission" date="2018-05" db="EMBL/GenBank/DDBJ databases">
        <title>Draft genome sequence of Scytalidium lignicola DSM 105466, a ubiquitous saprotrophic fungus.</title>
        <authorList>
            <person name="Buettner E."/>
            <person name="Gebauer A.M."/>
            <person name="Hofrichter M."/>
            <person name="Liers C."/>
            <person name="Kellner H."/>
        </authorList>
    </citation>
    <scope>NUCLEOTIDE SEQUENCE [LARGE SCALE GENOMIC DNA]</scope>
    <source>
        <strain evidence="12 13">DSM 105466</strain>
    </source>
</reference>
<feature type="compositionally biased region" description="Low complexity" evidence="8">
    <location>
        <begin position="198"/>
        <end position="225"/>
    </location>
</feature>
<evidence type="ECO:0000313" key="13">
    <source>
        <dbReference type="Proteomes" id="UP000258309"/>
    </source>
</evidence>
<evidence type="ECO:0000259" key="11">
    <source>
        <dbReference type="Pfam" id="PF20238"/>
    </source>
</evidence>
<dbReference type="PANTHER" id="PTHR34992">
    <property type="entry name" value="HYPHAL ANASTAMOSIS-7 PROTEIN"/>
    <property type="match status" value="1"/>
</dbReference>
<evidence type="ECO:0000256" key="5">
    <source>
        <dbReference type="ARBA" id="ARBA00023136"/>
    </source>
</evidence>
<evidence type="ECO:0000256" key="1">
    <source>
        <dbReference type="ARBA" id="ARBA00004609"/>
    </source>
</evidence>
<keyword evidence="9" id="KW-1133">Transmembrane helix</keyword>
<feature type="region of interest" description="Disordered" evidence="8">
    <location>
        <begin position="198"/>
        <end position="228"/>
    </location>
</feature>
<dbReference type="PANTHER" id="PTHR34992:SF5">
    <property type="entry name" value="ANCHORED PROTEIN, PUTATIVE (AFU_ORTHOLOGUE AFUA_6G02800)-RELATED"/>
    <property type="match status" value="1"/>
</dbReference>
<keyword evidence="5 9" id="KW-0472">Membrane</keyword>
<comment type="subcellular location">
    <subcellularLocation>
        <location evidence="1">Cell membrane</location>
        <topology evidence="1">Lipid-anchor</topology>
        <topology evidence="1">GPI-anchor</topology>
    </subcellularLocation>
</comment>
<dbReference type="Proteomes" id="UP000258309">
    <property type="component" value="Unassembled WGS sequence"/>
</dbReference>
<evidence type="ECO:0000256" key="6">
    <source>
        <dbReference type="ARBA" id="ARBA00023180"/>
    </source>
</evidence>
<protein>
    <recommendedName>
        <fullName evidence="11">Copper acquisition factor BIM1-like domain-containing protein</fullName>
    </recommendedName>
</protein>
<dbReference type="Pfam" id="PF20238">
    <property type="entry name" value="BIM1-like_dom"/>
    <property type="match status" value="1"/>
</dbReference>
<dbReference type="CDD" id="cd21176">
    <property type="entry name" value="LPMO_auxiliary-like"/>
    <property type="match status" value="1"/>
</dbReference>
<dbReference type="GO" id="GO:0005886">
    <property type="term" value="C:plasma membrane"/>
    <property type="evidence" value="ECO:0007669"/>
    <property type="project" value="UniProtKB-SubCell"/>
</dbReference>
<keyword evidence="2" id="KW-1003">Cell membrane</keyword>
<feature type="domain" description="Copper acquisition factor BIM1-like" evidence="11">
    <location>
        <begin position="36"/>
        <end position="183"/>
    </location>
</feature>
<evidence type="ECO:0000256" key="3">
    <source>
        <dbReference type="ARBA" id="ARBA00022622"/>
    </source>
</evidence>
<accession>A0A3E2H1Q2</accession>
<dbReference type="InterPro" id="IPR046936">
    <property type="entry name" value="BIM1-like"/>
</dbReference>
<dbReference type="OMA" id="DNIAPCG"/>
<gene>
    <name evidence="12" type="ORF">B7463_g9081</name>
</gene>
<keyword evidence="6" id="KW-0325">Glycoprotein</keyword>
<proteinExistence type="predicted"/>
<dbReference type="OrthoDB" id="2587363at2759"/>